<feature type="domain" description="Phosphoribosyl-dephospho-CoA transferase MdcG N-terminal" evidence="4">
    <location>
        <begin position="7"/>
        <end position="81"/>
    </location>
</feature>
<keyword evidence="2" id="KW-0548">Nucleotidyltransferase</keyword>
<dbReference type="InterPro" id="IPR048903">
    <property type="entry name" value="MdcG_N"/>
</dbReference>
<dbReference type="InterPro" id="IPR017557">
    <property type="entry name" value="Holo-ACP_synthase"/>
</dbReference>
<feature type="domain" description="Phosphoribosyl-dephospho-CoA transferase MdcG C-terminal" evidence="3">
    <location>
        <begin position="89"/>
        <end position="206"/>
    </location>
</feature>
<comment type="caution">
    <text evidence="5">The sequence shown here is derived from an EMBL/GenBank/DDBJ whole genome shotgun (WGS) entry which is preliminary data.</text>
</comment>
<dbReference type="InterPro" id="IPR049180">
    <property type="entry name" value="MdcG_C"/>
</dbReference>
<reference evidence="6" key="1">
    <citation type="journal article" date="2022" name="ISME J.">
        <title>Genetic and phylogenetic analysis of dissimilatory iodate-reducing bacteria identifies potential niches across the world's oceans.</title>
        <authorList>
            <person name="Reyes-Umana V."/>
            <person name="Henning Z."/>
            <person name="Lee K."/>
            <person name="Barnum T.P."/>
            <person name="Coates J.D."/>
        </authorList>
    </citation>
    <scope>NUCLEOTIDE SEQUENCE [LARGE SCALE GENOMIC DNA]</scope>
    <source>
        <strain evidence="6">IR12</strain>
    </source>
</reference>
<sequence>MAETLPRRHDRVWLDPAAIDRLVVSQPWRAALVDWLGHDRPLVAARRMPGQALLPLGFTLPGTGARVRVGVLAPVEAIRAQAPAPPLTELLSTAPASWQAPLAALAEALAAAGVTARSYGSLVNQWLTGAPCLRADSDVDLLLDCADADSARQVLAVLAGQAPVTPRIDGELRLHGRAVAWRELAAALASGGRVLAKSDTTIALMPAQAVLQAPAEPGGGDAPRAQPLAA</sequence>
<dbReference type="EMBL" id="JAEKFT010000011">
    <property type="protein sequence ID" value="MBT0961873.1"/>
    <property type="molecule type" value="Genomic_DNA"/>
</dbReference>
<dbReference type="AlphaFoldDB" id="A0A944DCB7"/>
<dbReference type="GO" id="GO:0016779">
    <property type="term" value="F:nucleotidyltransferase activity"/>
    <property type="evidence" value="ECO:0007669"/>
    <property type="project" value="UniProtKB-KW"/>
</dbReference>
<gene>
    <name evidence="5" type="primary">mdcG</name>
    <name evidence="5" type="ORF">I8J34_11885</name>
</gene>
<evidence type="ECO:0000313" key="6">
    <source>
        <dbReference type="Proteomes" id="UP000694660"/>
    </source>
</evidence>
<evidence type="ECO:0000259" key="3">
    <source>
        <dbReference type="Pfam" id="PF10620"/>
    </source>
</evidence>
<protein>
    <submittedName>
        <fullName evidence="5">Malonate decarboxylase holo-[acyl-carrier-protein] synthase</fullName>
    </submittedName>
</protein>
<evidence type="ECO:0000313" key="5">
    <source>
        <dbReference type="EMBL" id="MBT0961873.1"/>
    </source>
</evidence>
<evidence type="ECO:0000256" key="2">
    <source>
        <dbReference type="ARBA" id="ARBA00022695"/>
    </source>
</evidence>
<evidence type="ECO:0000259" key="4">
    <source>
        <dbReference type="Pfam" id="PF20866"/>
    </source>
</evidence>
<dbReference type="NCBIfam" id="TIGR03135">
    <property type="entry name" value="malonate_mdcG"/>
    <property type="match status" value="1"/>
</dbReference>
<dbReference type="Proteomes" id="UP000694660">
    <property type="component" value="Unassembled WGS sequence"/>
</dbReference>
<keyword evidence="1" id="KW-0808">Transferase</keyword>
<dbReference type="RefSeq" id="WP_214361622.1">
    <property type="nucleotide sequence ID" value="NZ_JAEKFT010000011.1"/>
</dbReference>
<keyword evidence="6" id="KW-1185">Reference proteome</keyword>
<accession>A0A944DCB7</accession>
<dbReference type="Pfam" id="PF20866">
    <property type="entry name" value="MdcG_N"/>
    <property type="match status" value="1"/>
</dbReference>
<organism evidence="5 6">
    <name type="scientific">Denitromonas iodatirespirans</name>
    <dbReference type="NCBI Taxonomy" id="2795389"/>
    <lineage>
        <taxon>Bacteria</taxon>
        <taxon>Pseudomonadati</taxon>
        <taxon>Pseudomonadota</taxon>
        <taxon>Betaproteobacteria</taxon>
        <taxon>Rhodocyclales</taxon>
        <taxon>Zoogloeaceae</taxon>
        <taxon>Denitromonas</taxon>
    </lineage>
</organism>
<name>A0A944DCB7_DENI1</name>
<dbReference type="Pfam" id="PF10620">
    <property type="entry name" value="MdcG"/>
    <property type="match status" value="1"/>
</dbReference>
<proteinExistence type="predicted"/>
<evidence type="ECO:0000256" key="1">
    <source>
        <dbReference type="ARBA" id="ARBA00022679"/>
    </source>
</evidence>